<dbReference type="PANTHER" id="PTHR43445:SF3">
    <property type="entry name" value="UDP-N-ACETYLMURAMATE--L-ALANINE LIGASE"/>
    <property type="match status" value="1"/>
</dbReference>
<dbReference type="EMBL" id="CP136891">
    <property type="protein sequence ID" value="WOK97152.1"/>
    <property type="molecule type" value="Genomic_DNA"/>
</dbReference>
<protein>
    <submittedName>
        <fullName evidence="1">Uncharacterized protein</fullName>
    </submittedName>
</protein>
<dbReference type="InterPro" id="IPR036615">
    <property type="entry name" value="Mur_ligase_C_dom_sf"/>
</dbReference>
<sequence>MKDYSTAFTNADHVIITKVYSAREKNIWNCSGEDLANMIGGTSTEYIHELEDVIEKLALAISLDNDQETIVFTLGEGDITILGPQLLRRFAQSEENLTKCR</sequence>
<dbReference type="SUPFAM" id="SSF53244">
    <property type="entry name" value="MurD-like peptide ligases, peptide-binding domain"/>
    <property type="match status" value="1"/>
</dbReference>
<evidence type="ECO:0000313" key="1">
    <source>
        <dbReference type="EMBL" id="WOK97152.1"/>
    </source>
</evidence>
<dbReference type="Proteomes" id="UP001327560">
    <property type="component" value="Chromosome 2"/>
</dbReference>
<dbReference type="AlphaFoldDB" id="A0AAQ3JVY3"/>
<dbReference type="Gene3D" id="3.90.190.20">
    <property type="entry name" value="Mur ligase, C-terminal domain"/>
    <property type="match status" value="1"/>
</dbReference>
<dbReference type="GO" id="GO:0016881">
    <property type="term" value="F:acid-amino acid ligase activity"/>
    <property type="evidence" value="ECO:0007669"/>
    <property type="project" value="InterPro"/>
</dbReference>
<name>A0AAQ3JVY3_9LILI</name>
<keyword evidence="2" id="KW-1185">Reference proteome</keyword>
<dbReference type="PANTHER" id="PTHR43445">
    <property type="entry name" value="UDP-N-ACETYLMURAMATE--L-ALANINE LIGASE-RELATED"/>
    <property type="match status" value="1"/>
</dbReference>
<evidence type="ECO:0000313" key="2">
    <source>
        <dbReference type="Proteomes" id="UP001327560"/>
    </source>
</evidence>
<proteinExistence type="predicted"/>
<gene>
    <name evidence="1" type="ORF">Cni_G05860</name>
</gene>
<reference evidence="1 2" key="1">
    <citation type="submission" date="2023-10" db="EMBL/GenBank/DDBJ databases">
        <title>Chromosome-scale genome assembly provides insights into flower coloration mechanisms of Canna indica.</title>
        <authorList>
            <person name="Li C."/>
        </authorList>
    </citation>
    <scope>NUCLEOTIDE SEQUENCE [LARGE SCALE GENOMIC DNA]</scope>
    <source>
        <tissue evidence="1">Flower</tissue>
    </source>
</reference>
<accession>A0AAQ3JVY3</accession>
<organism evidence="1 2">
    <name type="scientific">Canna indica</name>
    <name type="common">Indian-shot</name>
    <dbReference type="NCBI Taxonomy" id="4628"/>
    <lineage>
        <taxon>Eukaryota</taxon>
        <taxon>Viridiplantae</taxon>
        <taxon>Streptophyta</taxon>
        <taxon>Embryophyta</taxon>
        <taxon>Tracheophyta</taxon>
        <taxon>Spermatophyta</taxon>
        <taxon>Magnoliopsida</taxon>
        <taxon>Liliopsida</taxon>
        <taxon>Zingiberales</taxon>
        <taxon>Cannaceae</taxon>
        <taxon>Canna</taxon>
    </lineage>
</organism>
<dbReference type="InterPro" id="IPR050061">
    <property type="entry name" value="MurCDEF_pg_biosynth"/>
</dbReference>